<feature type="transmembrane region" description="Helical" evidence="5">
    <location>
        <begin position="167"/>
        <end position="189"/>
    </location>
</feature>
<name>A0ABW9QXY1_9ACTN</name>
<dbReference type="Pfam" id="PF07690">
    <property type="entry name" value="MFS_1"/>
    <property type="match status" value="1"/>
</dbReference>
<feature type="transmembrane region" description="Helical" evidence="5">
    <location>
        <begin position="67"/>
        <end position="94"/>
    </location>
</feature>
<protein>
    <submittedName>
        <fullName evidence="7">MFS transporter</fullName>
    </submittedName>
</protein>
<keyword evidence="4 5" id="KW-0472">Membrane</keyword>
<gene>
    <name evidence="7" type="ORF">GHK86_17550</name>
</gene>
<comment type="subcellular location">
    <subcellularLocation>
        <location evidence="1">Cell membrane</location>
        <topology evidence="1">Multi-pass membrane protein</topology>
    </subcellularLocation>
</comment>
<keyword evidence="2 5" id="KW-0812">Transmembrane</keyword>
<evidence type="ECO:0000256" key="5">
    <source>
        <dbReference type="SAM" id="Phobius"/>
    </source>
</evidence>
<feature type="transmembrane region" description="Helical" evidence="5">
    <location>
        <begin position="34"/>
        <end position="55"/>
    </location>
</feature>
<feature type="domain" description="Major facilitator superfamily (MFS) profile" evidence="6">
    <location>
        <begin position="1"/>
        <end position="216"/>
    </location>
</feature>
<dbReference type="InterPro" id="IPR011701">
    <property type="entry name" value="MFS"/>
</dbReference>
<keyword evidence="8" id="KW-1185">Reference proteome</keyword>
<dbReference type="Proteomes" id="UP000437736">
    <property type="component" value="Unassembled WGS sequence"/>
</dbReference>
<feature type="transmembrane region" description="Helical" evidence="5">
    <location>
        <begin position="7"/>
        <end position="28"/>
    </location>
</feature>
<accession>A0ABW9QXY1</accession>
<evidence type="ECO:0000256" key="2">
    <source>
        <dbReference type="ARBA" id="ARBA00022692"/>
    </source>
</evidence>
<dbReference type="PROSITE" id="PS50850">
    <property type="entry name" value="MFS"/>
    <property type="match status" value="1"/>
</dbReference>
<feature type="non-terminal residue" evidence="7">
    <location>
        <position position="216"/>
    </location>
</feature>
<dbReference type="PANTHER" id="PTHR23520">
    <property type="entry name" value="TRANSPORTER, PUTATIVE (AFU_ORTHOLOGUE AFUA_3G04000)-RELATED"/>
    <property type="match status" value="1"/>
</dbReference>
<organism evidence="7 8">
    <name type="scientific">Acidiferrimicrobium australe</name>
    <dbReference type="NCBI Taxonomy" id="2664430"/>
    <lineage>
        <taxon>Bacteria</taxon>
        <taxon>Bacillati</taxon>
        <taxon>Actinomycetota</taxon>
        <taxon>Acidimicrobiia</taxon>
        <taxon>Acidimicrobiales</taxon>
        <taxon>Acidimicrobiaceae</taxon>
        <taxon>Acidiferrimicrobium</taxon>
    </lineage>
</organism>
<sequence length="216" mass="21644">MVLAARLAMSVGRAVASVVTALYLAAVGFSAIEIGALFVGVTAASAVMASTIGLLSDRWGRRPFLVVVPLMTAAAGAVFAFAHTPVVLFAAAALGSFGRGAGAGAGNIGPYQPAESALVADTVPGDQRSAAFGRIAFASSLGALGGGLLAGLVHVRGHMTAAAATAAYRPAFLAAAGLALVAGLLALLLREPHRRPAPALGQCYWLIRAERHPLPP</sequence>
<dbReference type="InterPro" id="IPR036259">
    <property type="entry name" value="MFS_trans_sf"/>
</dbReference>
<proteinExistence type="predicted"/>
<reference evidence="7 8" key="1">
    <citation type="submission" date="2019-11" db="EMBL/GenBank/DDBJ databases">
        <title>Acidiferrimicrobium australis gen. nov., sp. nov., an acidophilic and obligately heterotrophic, member of the Actinobacteria that catalyses dissimilatory oxido- reduction of iron isolated from metal-rich acidic water in Chile.</title>
        <authorList>
            <person name="Gonzalez D."/>
            <person name="Huber K."/>
            <person name="Hedrich S."/>
            <person name="Rojas-Villalobos C."/>
            <person name="Quatrini R."/>
            <person name="Dinamarca M.A."/>
            <person name="Schwarz A."/>
            <person name="Canales C."/>
            <person name="Nancucheo I."/>
        </authorList>
    </citation>
    <scope>NUCLEOTIDE SEQUENCE [LARGE SCALE GENOMIC DNA]</scope>
    <source>
        <strain evidence="7 8">USS-CCA1</strain>
    </source>
</reference>
<evidence type="ECO:0000313" key="7">
    <source>
        <dbReference type="EMBL" id="MST34519.1"/>
    </source>
</evidence>
<dbReference type="Gene3D" id="1.20.1250.20">
    <property type="entry name" value="MFS general substrate transporter like domains"/>
    <property type="match status" value="1"/>
</dbReference>
<feature type="transmembrane region" description="Helical" evidence="5">
    <location>
        <begin position="135"/>
        <end position="155"/>
    </location>
</feature>
<dbReference type="InterPro" id="IPR020846">
    <property type="entry name" value="MFS_dom"/>
</dbReference>
<comment type="caution">
    <text evidence="7">The sequence shown here is derived from an EMBL/GenBank/DDBJ whole genome shotgun (WGS) entry which is preliminary data.</text>
</comment>
<evidence type="ECO:0000259" key="6">
    <source>
        <dbReference type="PROSITE" id="PS50850"/>
    </source>
</evidence>
<dbReference type="PANTHER" id="PTHR23520:SF5">
    <property type="entry name" value="TRANSPORTER, PUTATIVE (AFU_ORTHOLOGUE AFUA_3G04000)-RELATED"/>
    <property type="match status" value="1"/>
</dbReference>
<dbReference type="EMBL" id="WJHE01001050">
    <property type="protein sequence ID" value="MST34519.1"/>
    <property type="molecule type" value="Genomic_DNA"/>
</dbReference>
<evidence type="ECO:0000256" key="4">
    <source>
        <dbReference type="ARBA" id="ARBA00023136"/>
    </source>
</evidence>
<keyword evidence="3 5" id="KW-1133">Transmembrane helix</keyword>
<evidence type="ECO:0000256" key="1">
    <source>
        <dbReference type="ARBA" id="ARBA00004651"/>
    </source>
</evidence>
<evidence type="ECO:0000256" key="3">
    <source>
        <dbReference type="ARBA" id="ARBA00022989"/>
    </source>
</evidence>
<evidence type="ECO:0000313" key="8">
    <source>
        <dbReference type="Proteomes" id="UP000437736"/>
    </source>
</evidence>
<dbReference type="SUPFAM" id="SSF103473">
    <property type="entry name" value="MFS general substrate transporter"/>
    <property type="match status" value="1"/>
</dbReference>